<dbReference type="Pfam" id="PF04542">
    <property type="entry name" value="Sigma70_r2"/>
    <property type="match status" value="1"/>
</dbReference>
<dbReference type="InterPro" id="IPR013324">
    <property type="entry name" value="RNA_pol_sigma_r3/r4-like"/>
</dbReference>
<keyword evidence="3" id="KW-0731">Sigma factor</keyword>
<dbReference type="InterPro" id="IPR007630">
    <property type="entry name" value="RNA_pol_sigma70_r4"/>
</dbReference>
<dbReference type="Proteomes" id="UP001157974">
    <property type="component" value="Unassembled WGS sequence"/>
</dbReference>
<dbReference type="SUPFAM" id="SSF88659">
    <property type="entry name" value="Sigma3 and sigma4 domains of RNA polymerase sigma factors"/>
    <property type="match status" value="2"/>
</dbReference>
<dbReference type="PROSITE" id="PS00715">
    <property type="entry name" value="SIGMA70_1"/>
    <property type="match status" value="1"/>
</dbReference>
<dbReference type="AlphaFoldDB" id="A0AAV8V0T5"/>
<comment type="caution">
    <text evidence="7">The sequence shown here is derived from an EMBL/GenBank/DDBJ whole genome shotgun (WGS) entry which is preliminary data.</text>
</comment>
<gene>
    <name evidence="7" type="ORF">NDN08_003323</name>
</gene>
<dbReference type="GO" id="GO:0016987">
    <property type="term" value="F:sigma factor activity"/>
    <property type="evidence" value="ECO:0007669"/>
    <property type="project" value="UniProtKB-KW"/>
</dbReference>
<dbReference type="GO" id="GO:0003677">
    <property type="term" value="F:DNA binding"/>
    <property type="evidence" value="ECO:0007669"/>
    <property type="project" value="UniProtKB-KW"/>
</dbReference>
<protein>
    <recommendedName>
        <fullName evidence="6">RNA polymerase sigma-70 domain-containing protein</fullName>
    </recommendedName>
</protein>
<dbReference type="Pfam" id="PF00140">
    <property type="entry name" value="Sigma70_r1_2"/>
    <property type="match status" value="1"/>
</dbReference>
<dbReference type="NCBIfam" id="TIGR02937">
    <property type="entry name" value="sigma70-ECF"/>
    <property type="match status" value="1"/>
</dbReference>
<organism evidence="7 8">
    <name type="scientific">Rhodosorus marinus</name>
    <dbReference type="NCBI Taxonomy" id="101924"/>
    <lineage>
        <taxon>Eukaryota</taxon>
        <taxon>Rhodophyta</taxon>
        <taxon>Stylonematophyceae</taxon>
        <taxon>Stylonematales</taxon>
        <taxon>Stylonemataceae</taxon>
        <taxon>Rhodosorus</taxon>
    </lineage>
</organism>
<evidence type="ECO:0000259" key="6">
    <source>
        <dbReference type="PROSITE" id="PS00715"/>
    </source>
</evidence>
<dbReference type="InterPro" id="IPR036388">
    <property type="entry name" value="WH-like_DNA-bd_sf"/>
</dbReference>
<sequence length="432" mass="49150">MAEFMGFAGFVGGGGGGVEVVKDRKPAACVVKEADVKVGKRPRSRKVERAKNPSVEKFDFSRLDGVEGWVSEVSEVEGLDLEVEEVKSEIKVRKNASRKSREKPLYITSSLVRYITDVRTVDLLTRSEELDLARRIEKYTKLQACKEKLRATLGRNPTFKEWAEILEMDVERLKEVMISGISAKQALVSANLRLVQSIVNKSTRPYGMIDDSLKQDLMQEGVFGLMRAAEKYDTGKGFRFSTYATYWVRSLTSRALHRIERPVRIPTRVHEHYTRMKKVHKEYVKAHGRGPTEYELARLVGMTDGKMQMIVETVNQSFVSTDLALTGEAEGLTVGDVLQAEVDLDEELVESMLKMDCDKALRKYLDPRERAAIRLRYGLDDGGERTMKQISKALKLSPERTRQIINGSLSKLRNRAVYRDLREYMPEVIDLD</sequence>
<evidence type="ECO:0000313" key="8">
    <source>
        <dbReference type="Proteomes" id="UP001157974"/>
    </source>
</evidence>
<dbReference type="InterPro" id="IPR000943">
    <property type="entry name" value="RNA_pol_sigma70"/>
</dbReference>
<dbReference type="GO" id="GO:0006352">
    <property type="term" value="P:DNA-templated transcription initiation"/>
    <property type="evidence" value="ECO:0007669"/>
    <property type="project" value="InterPro"/>
</dbReference>
<keyword evidence="4" id="KW-0238">DNA-binding</keyword>
<evidence type="ECO:0000256" key="4">
    <source>
        <dbReference type="ARBA" id="ARBA00023125"/>
    </source>
</evidence>
<proteinExistence type="inferred from homology"/>
<evidence type="ECO:0000256" key="2">
    <source>
        <dbReference type="ARBA" id="ARBA00023015"/>
    </source>
</evidence>
<dbReference type="InterPro" id="IPR013325">
    <property type="entry name" value="RNA_pol_sigma_r2"/>
</dbReference>
<comment type="similarity">
    <text evidence="1">Belongs to the sigma-70 factor family.</text>
</comment>
<evidence type="ECO:0000256" key="5">
    <source>
        <dbReference type="ARBA" id="ARBA00023163"/>
    </source>
</evidence>
<accession>A0AAV8V0T5</accession>
<dbReference type="InterPro" id="IPR014284">
    <property type="entry name" value="RNA_pol_sigma-70_dom"/>
</dbReference>
<feature type="domain" description="RNA polymerase sigma-70" evidence="6">
    <location>
        <begin position="216"/>
        <end position="229"/>
    </location>
</feature>
<evidence type="ECO:0000313" key="7">
    <source>
        <dbReference type="EMBL" id="KAJ8906837.1"/>
    </source>
</evidence>
<dbReference type="InterPro" id="IPR050239">
    <property type="entry name" value="Sigma-70_RNA_pol_init_factors"/>
</dbReference>
<dbReference type="PRINTS" id="PR00046">
    <property type="entry name" value="SIGMA70FCT"/>
</dbReference>
<dbReference type="EMBL" id="JAMWBK010000003">
    <property type="protein sequence ID" value="KAJ8906837.1"/>
    <property type="molecule type" value="Genomic_DNA"/>
</dbReference>
<keyword evidence="8" id="KW-1185">Reference proteome</keyword>
<dbReference type="PANTHER" id="PTHR30603:SF47">
    <property type="entry name" value="RNA POLYMERASE SIGMA FACTOR SIGD, CHLOROPLASTIC"/>
    <property type="match status" value="1"/>
</dbReference>
<dbReference type="Pfam" id="PF04545">
    <property type="entry name" value="Sigma70_r4"/>
    <property type="match status" value="1"/>
</dbReference>
<evidence type="ECO:0000256" key="3">
    <source>
        <dbReference type="ARBA" id="ARBA00023082"/>
    </source>
</evidence>
<dbReference type="InterPro" id="IPR007627">
    <property type="entry name" value="RNA_pol_sigma70_r2"/>
</dbReference>
<dbReference type="Gene3D" id="1.10.10.10">
    <property type="entry name" value="Winged helix-like DNA-binding domain superfamily/Winged helix DNA-binding domain"/>
    <property type="match status" value="3"/>
</dbReference>
<evidence type="ECO:0000256" key="1">
    <source>
        <dbReference type="ARBA" id="ARBA00007788"/>
    </source>
</evidence>
<keyword evidence="2" id="KW-0805">Transcription regulation</keyword>
<dbReference type="InterPro" id="IPR009042">
    <property type="entry name" value="RNA_pol_sigma70_r1_2"/>
</dbReference>
<name>A0AAV8V0T5_9RHOD</name>
<dbReference type="Gene3D" id="1.10.1740.10">
    <property type="match status" value="1"/>
</dbReference>
<dbReference type="PANTHER" id="PTHR30603">
    <property type="entry name" value="RNA POLYMERASE SIGMA FACTOR RPO"/>
    <property type="match status" value="1"/>
</dbReference>
<dbReference type="SUPFAM" id="SSF88946">
    <property type="entry name" value="Sigma2 domain of RNA polymerase sigma factors"/>
    <property type="match status" value="1"/>
</dbReference>
<reference evidence="7 8" key="1">
    <citation type="journal article" date="2023" name="Nat. Commun.">
        <title>Origin of minicircular mitochondrial genomes in red algae.</title>
        <authorList>
            <person name="Lee Y."/>
            <person name="Cho C.H."/>
            <person name="Lee Y.M."/>
            <person name="Park S.I."/>
            <person name="Yang J.H."/>
            <person name="West J.A."/>
            <person name="Bhattacharya D."/>
            <person name="Yoon H.S."/>
        </authorList>
    </citation>
    <scope>NUCLEOTIDE SEQUENCE [LARGE SCALE GENOMIC DNA]</scope>
    <source>
        <strain evidence="7 8">CCMP1338</strain>
        <tissue evidence="7">Whole cell</tissue>
    </source>
</reference>
<keyword evidence="5" id="KW-0804">Transcription</keyword>